<gene>
    <name evidence="1" type="ORF">BDD21_4980</name>
</gene>
<dbReference type="EMBL" id="RBXL01000001">
    <property type="protein sequence ID" value="RKT47411.1"/>
    <property type="molecule type" value="Genomic_DNA"/>
</dbReference>
<dbReference type="OrthoDB" id="5413327at2"/>
<dbReference type="AlphaFoldDB" id="A0A495VDD2"/>
<name>A0A495VDD2_9GAMM</name>
<evidence type="ECO:0008006" key="3">
    <source>
        <dbReference type="Google" id="ProtNLM"/>
    </source>
</evidence>
<reference evidence="1 2" key="1">
    <citation type="submission" date="2018-10" db="EMBL/GenBank/DDBJ databases">
        <title>Genomic Encyclopedia of Archaeal and Bacterial Type Strains, Phase II (KMG-II): from individual species to whole genera.</title>
        <authorList>
            <person name="Goeker M."/>
        </authorList>
    </citation>
    <scope>NUCLEOTIDE SEQUENCE [LARGE SCALE GENOMIC DNA]</scope>
    <source>
        <strain evidence="1 2">DSM 235</strain>
    </source>
</reference>
<accession>A0A495VDD2</accession>
<dbReference type="Proteomes" id="UP000274556">
    <property type="component" value="Unassembled WGS sequence"/>
</dbReference>
<evidence type="ECO:0000313" key="2">
    <source>
        <dbReference type="Proteomes" id="UP000274556"/>
    </source>
</evidence>
<proteinExistence type="predicted"/>
<dbReference type="RefSeq" id="WP_120799388.1">
    <property type="nucleotide sequence ID" value="NZ_RBXL01000001.1"/>
</dbReference>
<evidence type="ECO:0000313" key="1">
    <source>
        <dbReference type="EMBL" id="RKT47411.1"/>
    </source>
</evidence>
<sequence length="396" mass="43980">MIIHPVEIIFHNGRVRITASVSCQAQGISWPEQLWYELPRELEDRLSLRADGFLVALLLQAMSLGEDIHVEGAVSGRLLRNLEIYQSVFSSWFPAALRPVGFIPRDIIAPPAIVGPPAVAAAFSGGVDSTLTLLDHSGLAETDAAYRITHVLFVHGFDIPLAAPEIYDAWAGRFRASLLPLGVELIEVQTNVRQFVDRLPWIWTHGSALGSVALMLEAMLTRFYIPASSPYSDLEPWGSHPITDPLMSTETMEIHHDGCLPRVDKILRIADWPGSKSGLRVCWEHPDSSRNCCRCHNCVMTMIGLELAGTLSHSTTFPESLDYQRVSELIIPIGEIQECESTIARAVNLNRGDLASPLGAALRRSRREARIGRAARHLKQMREGLWRRLFRSSGNS</sequence>
<comment type="caution">
    <text evidence="1">The sequence shown here is derived from an EMBL/GenBank/DDBJ whole genome shotgun (WGS) entry which is preliminary data.</text>
</comment>
<organism evidence="1 2">
    <name type="scientific">Thiocapsa rosea</name>
    <dbReference type="NCBI Taxonomy" id="69360"/>
    <lineage>
        <taxon>Bacteria</taxon>
        <taxon>Pseudomonadati</taxon>
        <taxon>Pseudomonadota</taxon>
        <taxon>Gammaproteobacteria</taxon>
        <taxon>Chromatiales</taxon>
        <taxon>Chromatiaceae</taxon>
        <taxon>Thiocapsa</taxon>
    </lineage>
</organism>
<keyword evidence="2" id="KW-1185">Reference proteome</keyword>
<protein>
    <recommendedName>
        <fullName evidence="3">7-cyano-7-deazaguanine synthase in queuosine biosynthesis</fullName>
    </recommendedName>
</protein>